<dbReference type="InterPro" id="IPR032790">
    <property type="entry name" value="GDE_C"/>
</dbReference>
<dbReference type="Pfam" id="PF12439">
    <property type="entry name" value="GDE_N"/>
    <property type="match status" value="1"/>
</dbReference>
<gene>
    <name evidence="3" type="ORF">SAMN05444280_101160</name>
</gene>
<dbReference type="InterPro" id="IPR024742">
    <property type="entry name" value="Glycogen_debranch_N"/>
</dbReference>
<dbReference type="InterPro" id="IPR008928">
    <property type="entry name" value="6-hairpin_glycosidase_sf"/>
</dbReference>
<dbReference type="Proteomes" id="UP000184050">
    <property type="component" value="Unassembled WGS sequence"/>
</dbReference>
<feature type="domain" description="Glycogen debranching enzyme bacterial and archaeal type N-terminal" evidence="2">
    <location>
        <begin position="20"/>
        <end position="240"/>
    </location>
</feature>
<evidence type="ECO:0000259" key="2">
    <source>
        <dbReference type="Pfam" id="PF12439"/>
    </source>
</evidence>
<evidence type="ECO:0000313" key="4">
    <source>
        <dbReference type="Proteomes" id="UP000184050"/>
    </source>
</evidence>
<dbReference type="Pfam" id="PF06202">
    <property type="entry name" value="GDE_C"/>
    <property type="match status" value="1"/>
</dbReference>
<dbReference type="Gene3D" id="1.50.10.10">
    <property type="match status" value="1"/>
</dbReference>
<dbReference type="PANTHER" id="PTHR10569:SF2">
    <property type="entry name" value="GLYCOGEN DEBRANCHING ENZYME"/>
    <property type="match status" value="1"/>
</dbReference>
<dbReference type="GO" id="GO:0004134">
    <property type="term" value="F:4-alpha-glucanotransferase activity"/>
    <property type="evidence" value="ECO:0007669"/>
    <property type="project" value="InterPro"/>
</dbReference>
<keyword evidence="4" id="KW-1185">Reference proteome</keyword>
<feature type="domain" description="Glycogen debranching enzyme C-terminal" evidence="1">
    <location>
        <begin position="278"/>
        <end position="636"/>
    </location>
</feature>
<dbReference type="EMBL" id="FQZE01000001">
    <property type="protein sequence ID" value="SHI34335.1"/>
    <property type="molecule type" value="Genomic_DNA"/>
</dbReference>
<proteinExistence type="predicted"/>
<dbReference type="InterPro" id="IPR010401">
    <property type="entry name" value="AGL/Gdb1"/>
</dbReference>
<dbReference type="GO" id="GO:0005980">
    <property type="term" value="P:glycogen catabolic process"/>
    <property type="evidence" value="ECO:0007669"/>
    <property type="project" value="InterPro"/>
</dbReference>
<accession>A0A1M6ACY5</accession>
<name>A0A1M6ACY5_9BACT</name>
<evidence type="ECO:0000259" key="1">
    <source>
        <dbReference type="Pfam" id="PF06202"/>
    </source>
</evidence>
<dbReference type="STRING" id="1168035.SAMN05444280_101160"/>
<sequence>MSYLKFDKEQLINLEYSLNREILRSNRAGSYISTTLNGCNTRKYHGLLVCPIENFGGEKHVLLSSLDVSLIQEKEEFNLGIHRYKGGVYEPKGHKYIRHIEFDHIPKISYRIGNTVLIVERILVEKKEQILIRYTLEKAPEQTTFRFRPFLAYRNIHALSKANMFVDTRYKNVTNGIGTKMYDGYPELFMQFSHEAEFVPVPDWYYDVEYLKELHRGYEYLEDLFAPGYFELQLEQGESVVFSASTEVANPVSLKQRFTKELNKRTRRYTFISSLRNASEQFVLHKKNETDIIAGFPWYNSITRQTFISLPGLALAQNNNQLYEEVLDTYTNYLNNGLFPDFIYENTHTYNAADLSLWFIWAIQQYAKNHKRLTAIWDKYGPAIKEILENYNTSTPLFLSITPDGLIYAEKENTALTWMNSYVHGVPVVQRDGLTVETNALWYNAVCFALELAKKAGDNEFTKQWEKMPEKIGAAFLKTFWNKEHNHLADVARNKSTDWAIRPNMVIAAAMPFSPLSKEQKKLVLSVAKKKLLTKRGLRSLSPDNLRYKGTVSGNPGEREAAIHQGAVWPWLMPFFVEAYLNIHQAGGLPFVKQFMEFFEEEMTEHCIGTLSEMYDGNPPHNAKGAISQAWNVAGVYYAIDLVQNYKV</sequence>
<dbReference type="AlphaFoldDB" id="A0A1M6ACY5"/>
<organism evidence="3 4">
    <name type="scientific">Tangfeifania diversioriginum</name>
    <dbReference type="NCBI Taxonomy" id="1168035"/>
    <lineage>
        <taxon>Bacteria</taxon>
        <taxon>Pseudomonadati</taxon>
        <taxon>Bacteroidota</taxon>
        <taxon>Bacteroidia</taxon>
        <taxon>Marinilabiliales</taxon>
        <taxon>Prolixibacteraceae</taxon>
        <taxon>Tangfeifania</taxon>
    </lineage>
</organism>
<dbReference type="InterPro" id="IPR012341">
    <property type="entry name" value="6hp_glycosidase-like_sf"/>
</dbReference>
<reference evidence="3 4" key="1">
    <citation type="submission" date="2016-11" db="EMBL/GenBank/DDBJ databases">
        <authorList>
            <person name="Jaros S."/>
            <person name="Januszkiewicz K."/>
            <person name="Wedrychowicz H."/>
        </authorList>
    </citation>
    <scope>NUCLEOTIDE SEQUENCE [LARGE SCALE GENOMIC DNA]</scope>
    <source>
        <strain evidence="3 4">DSM 27063</strain>
    </source>
</reference>
<dbReference type="SUPFAM" id="SSF48208">
    <property type="entry name" value="Six-hairpin glycosidases"/>
    <property type="match status" value="1"/>
</dbReference>
<dbReference type="OrthoDB" id="9761875at2"/>
<protein>
    <submittedName>
        <fullName evidence="3">Glycogen debranching enzyme, putative</fullName>
    </submittedName>
</protein>
<evidence type="ECO:0000313" key="3">
    <source>
        <dbReference type="EMBL" id="SHI34335.1"/>
    </source>
</evidence>
<dbReference type="PANTHER" id="PTHR10569">
    <property type="entry name" value="GLYCOGEN DEBRANCHING ENZYME"/>
    <property type="match status" value="1"/>
</dbReference>
<dbReference type="RefSeq" id="WP_073164091.1">
    <property type="nucleotide sequence ID" value="NZ_FQZE01000001.1"/>
</dbReference>
<dbReference type="GO" id="GO:0004135">
    <property type="term" value="F:amylo-alpha-1,6-glucosidase activity"/>
    <property type="evidence" value="ECO:0007669"/>
    <property type="project" value="InterPro"/>
</dbReference>